<evidence type="ECO:0000256" key="2">
    <source>
        <dbReference type="ARBA" id="ARBA00023002"/>
    </source>
</evidence>
<dbReference type="EMBL" id="JAAGRN010000001">
    <property type="protein sequence ID" value="NDY81740.1"/>
    <property type="molecule type" value="Genomic_DNA"/>
</dbReference>
<dbReference type="Gene3D" id="3.40.50.720">
    <property type="entry name" value="NAD(P)-binding Rossmann-like Domain"/>
    <property type="match status" value="1"/>
</dbReference>
<dbReference type="InterPro" id="IPR050259">
    <property type="entry name" value="SDR"/>
</dbReference>
<dbReference type="Pfam" id="PF13561">
    <property type="entry name" value="adh_short_C2"/>
    <property type="match status" value="1"/>
</dbReference>
<comment type="similarity">
    <text evidence="1">Belongs to the short-chain dehydrogenases/reductases (SDR) family.</text>
</comment>
<dbReference type="AlphaFoldDB" id="A0A6B2QTS7"/>
<dbReference type="NCBIfam" id="NF009466">
    <property type="entry name" value="PRK12826.1-2"/>
    <property type="match status" value="1"/>
</dbReference>
<dbReference type="InterPro" id="IPR002347">
    <property type="entry name" value="SDR_fam"/>
</dbReference>
<reference evidence="3" key="1">
    <citation type="submission" date="2020-02" db="EMBL/GenBank/DDBJ databases">
        <authorList>
            <person name="Chen W.-M."/>
        </authorList>
    </citation>
    <scope>NUCLEOTIDE SEQUENCE</scope>
    <source>
        <strain evidence="3">NBD-18</strain>
    </source>
</reference>
<organism evidence="3">
    <name type="scientific">Sheuella amnicola</name>
    <dbReference type="NCBI Taxonomy" id="2707330"/>
    <lineage>
        <taxon>Bacteria</taxon>
        <taxon>Pseudomonadati</taxon>
        <taxon>Pseudomonadota</taxon>
        <taxon>Betaproteobacteria</taxon>
        <taxon>Burkholderiales</taxon>
        <taxon>Alcaligenaceae</taxon>
        <taxon>Sheuella</taxon>
    </lineage>
</organism>
<sequence length="255" mass="26649">MKHSCEGRTAIVTGARRGIGFSVAQRLFNEGAQVVLFDLDQTETTQAAMRLDPSGNDVLACCGDVRKKSDVQAMVQAALDKFGRIDILINNAGISPKHNGLRASIQSMDESEWRDVIDVNLTGAFLCSQAVIEPMKSRKWGRIVNISSQAARTASTIAGAHYAASKAGLLALARALAGEVGADGITVNCIAPGRIMTPMAAVAGDQANSAYLSRIPVNRLGLPDDVAGAISYLVSQDAGFVTGAIIDVNGGAFMG</sequence>
<dbReference type="PANTHER" id="PTHR42879:SF2">
    <property type="entry name" value="3-OXOACYL-[ACYL-CARRIER-PROTEIN] REDUCTASE FABG"/>
    <property type="match status" value="1"/>
</dbReference>
<dbReference type="FunFam" id="3.40.50.720:FF:000173">
    <property type="entry name" value="3-oxoacyl-[acyl-carrier protein] reductase"/>
    <property type="match status" value="1"/>
</dbReference>
<dbReference type="NCBIfam" id="NF005559">
    <property type="entry name" value="PRK07231.1"/>
    <property type="match status" value="1"/>
</dbReference>
<name>A0A6B2QTS7_9BURK</name>
<evidence type="ECO:0000256" key="1">
    <source>
        <dbReference type="ARBA" id="ARBA00006484"/>
    </source>
</evidence>
<dbReference type="SUPFAM" id="SSF51735">
    <property type="entry name" value="NAD(P)-binding Rossmann-fold domains"/>
    <property type="match status" value="1"/>
</dbReference>
<evidence type="ECO:0000313" key="3">
    <source>
        <dbReference type="EMBL" id="NDY81740.1"/>
    </source>
</evidence>
<dbReference type="PRINTS" id="PR00080">
    <property type="entry name" value="SDRFAMILY"/>
</dbReference>
<dbReference type="GO" id="GO:0016491">
    <property type="term" value="F:oxidoreductase activity"/>
    <property type="evidence" value="ECO:0007669"/>
    <property type="project" value="UniProtKB-KW"/>
</dbReference>
<comment type="caution">
    <text evidence="3">The sequence shown here is derived from an EMBL/GenBank/DDBJ whole genome shotgun (WGS) entry which is preliminary data.</text>
</comment>
<dbReference type="PANTHER" id="PTHR42879">
    <property type="entry name" value="3-OXOACYL-(ACYL-CARRIER-PROTEIN) REDUCTASE"/>
    <property type="match status" value="1"/>
</dbReference>
<dbReference type="InterPro" id="IPR036291">
    <property type="entry name" value="NAD(P)-bd_dom_sf"/>
</dbReference>
<accession>A0A6B2QTS7</accession>
<dbReference type="PRINTS" id="PR00081">
    <property type="entry name" value="GDHRDH"/>
</dbReference>
<keyword evidence="2" id="KW-0560">Oxidoreductase</keyword>
<gene>
    <name evidence="3" type="ORF">G3I67_00710</name>
</gene>
<protein>
    <submittedName>
        <fullName evidence="3">SDR family oxidoreductase</fullName>
    </submittedName>
</protein>
<proteinExistence type="inferred from homology"/>